<comment type="caution">
    <text evidence="4">The sequence shown here is derived from an EMBL/GenBank/DDBJ whole genome shotgun (WGS) entry which is preliminary data.</text>
</comment>
<dbReference type="GO" id="GO:0016491">
    <property type="term" value="F:oxidoreductase activity"/>
    <property type="evidence" value="ECO:0007669"/>
    <property type="project" value="UniProtKB-KW"/>
</dbReference>
<dbReference type="EMBL" id="PDNZ01000006">
    <property type="protein sequence ID" value="PWW81636.1"/>
    <property type="molecule type" value="Genomic_DNA"/>
</dbReference>
<dbReference type="RefSeq" id="WP_110023755.1">
    <property type="nucleotide sequence ID" value="NZ_PDNZ01000006.1"/>
</dbReference>
<evidence type="ECO:0000256" key="2">
    <source>
        <dbReference type="ARBA" id="ARBA00023002"/>
    </source>
</evidence>
<dbReference type="OrthoDB" id="9810734at2"/>
<evidence type="ECO:0000313" key="4">
    <source>
        <dbReference type="EMBL" id="PWW81636.1"/>
    </source>
</evidence>
<dbReference type="Pfam" id="PF00106">
    <property type="entry name" value="adh_short"/>
    <property type="match status" value="1"/>
</dbReference>
<evidence type="ECO:0000256" key="3">
    <source>
        <dbReference type="RuleBase" id="RU000363"/>
    </source>
</evidence>
<dbReference type="AlphaFoldDB" id="A0A317T891"/>
<dbReference type="PRINTS" id="PR00080">
    <property type="entry name" value="SDRFAMILY"/>
</dbReference>
<dbReference type="PRINTS" id="PR00081">
    <property type="entry name" value="GDHRDH"/>
</dbReference>
<reference evidence="5" key="1">
    <citation type="submission" date="2017-10" db="EMBL/GenBank/DDBJ databases">
        <authorList>
            <person name="Gaisin V.A."/>
            <person name="Rysina M.S."/>
            <person name="Grouzdev D.S."/>
        </authorList>
    </citation>
    <scope>NUCLEOTIDE SEQUENCE [LARGE SCALE GENOMIC DNA]</scope>
    <source>
        <strain evidence="5">V1</strain>
    </source>
</reference>
<evidence type="ECO:0008006" key="6">
    <source>
        <dbReference type="Google" id="ProtNLM"/>
    </source>
</evidence>
<evidence type="ECO:0000256" key="1">
    <source>
        <dbReference type="ARBA" id="ARBA00006484"/>
    </source>
</evidence>
<dbReference type="PANTHER" id="PTHR44196">
    <property type="entry name" value="DEHYDROGENASE/REDUCTASE SDR FAMILY MEMBER 7B"/>
    <property type="match status" value="1"/>
</dbReference>
<organism evidence="4 5">
    <name type="scientific">Prosthecochloris marina</name>
    <dbReference type="NCBI Taxonomy" id="2017681"/>
    <lineage>
        <taxon>Bacteria</taxon>
        <taxon>Pseudomonadati</taxon>
        <taxon>Chlorobiota</taxon>
        <taxon>Chlorobiia</taxon>
        <taxon>Chlorobiales</taxon>
        <taxon>Chlorobiaceae</taxon>
        <taxon>Prosthecochloris</taxon>
    </lineage>
</organism>
<accession>A0A317T891</accession>
<dbReference type="SUPFAM" id="SSF51735">
    <property type="entry name" value="NAD(P)-binding Rossmann-fold domains"/>
    <property type="match status" value="1"/>
</dbReference>
<dbReference type="Proteomes" id="UP000246278">
    <property type="component" value="Unassembled WGS sequence"/>
</dbReference>
<protein>
    <recommendedName>
        <fullName evidence="6">Short-chain dehydrogenase</fullName>
    </recommendedName>
</protein>
<sequence>MVGEADRTVLITGGSSGIGFEMAKQMVAQQATVIICGRSQEKLDRAKSEEPQLITIQCDITEQHEREVMCDRISREFDGLNMLMNNAGIVKRYQFAKEGELETKLFDEWRTNFIAPVLLTRRLLPILVKNKGSVVNVTSGLVYVPLSIQSNYCATKAALHSMTQSMRVELSKLGIKVVEIFYPAVDTPFQEGQAPVTAMSASEAAAIALKELNKGKEEIRVKMAAYLFILGRLFPKQIVPLFNKLNARDAREYNHGN</sequence>
<evidence type="ECO:0000313" key="5">
    <source>
        <dbReference type="Proteomes" id="UP000246278"/>
    </source>
</evidence>
<dbReference type="InterPro" id="IPR002347">
    <property type="entry name" value="SDR_fam"/>
</dbReference>
<dbReference type="PANTHER" id="PTHR44196:SF1">
    <property type="entry name" value="DEHYDROGENASE_REDUCTASE SDR FAMILY MEMBER 7B"/>
    <property type="match status" value="1"/>
</dbReference>
<dbReference type="InterPro" id="IPR020904">
    <property type="entry name" value="Sc_DH/Rdtase_CS"/>
</dbReference>
<proteinExistence type="inferred from homology"/>
<keyword evidence="2" id="KW-0560">Oxidoreductase</keyword>
<dbReference type="Gene3D" id="3.40.50.720">
    <property type="entry name" value="NAD(P)-binding Rossmann-like Domain"/>
    <property type="match status" value="1"/>
</dbReference>
<comment type="similarity">
    <text evidence="1 3">Belongs to the short-chain dehydrogenases/reductases (SDR) family.</text>
</comment>
<gene>
    <name evidence="4" type="ORF">CR164_09520</name>
</gene>
<name>A0A317T891_9CHLB</name>
<dbReference type="InterPro" id="IPR036291">
    <property type="entry name" value="NAD(P)-bd_dom_sf"/>
</dbReference>
<dbReference type="PROSITE" id="PS00061">
    <property type="entry name" value="ADH_SHORT"/>
    <property type="match status" value="1"/>
</dbReference>
<keyword evidence="5" id="KW-1185">Reference proteome</keyword>
<dbReference type="GO" id="GO:0016020">
    <property type="term" value="C:membrane"/>
    <property type="evidence" value="ECO:0007669"/>
    <property type="project" value="TreeGrafter"/>
</dbReference>